<dbReference type="RefSeq" id="WP_186940432.1">
    <property type="nucleotide sequence ID" value="NZ_JACOGA010000002.1"/>
</dbReference>
<dbReference type="PANTHER" id="PTHR32089:SF112">
    <property type="entry name" value="LYSOZYME-LIKE PROTEIN-RELATED"/>
    <property type="match status" value="1"/>
</dbReference>
<sequence length="383" mass="42244">MQRDFFRQPSFVYLAGFISIAAALTLAWRQASLINFSIFALAAIAVSLLVLSLLRSIAIENANEASTERFSDDANTVNALRDLLTNVLPLWEAHVDTVKNQSETSVQDLLNSFSSMVTALDKAGFEGASNIDIHNAPKSDVTITLLQLCKKELAPLVNSLTHMIESKDELLACIRDLAKSTGDMNSMAQEVGQIAAQTNLLAINAAIEAARVGIQGRGFAVVADEVRKLSHLSAETGKRMTERVSHIANVTKVALATADRSAIQDKKILELSGEVVRDVLSHVETLGDSAEEMRHHGNVIRSDIESLLVSLQFQDRISQILEVVRNDMTKFEQLAQDLPQVALPRTEDWLEELKNTYTMEDELRRHNGSRQDSAAQESDITFF</sequence>
<dbReference type="EMBL" id="JACOGA010000002">
    <property type="protein sequence ID" value="MBC3872428.1"/>
    <property type="molecule type" value="Genomic_DNA"/>
</dbReference>
<keyword evidence="5" id="KW-0472">Membrane</keyword>
<reference evidence="7 8" key="1">
    <citation type="submission" date="2020-08" db="EMBL/GenBank/DDBJ databases">
        <title>Novel species isolated from subtropical streams in China.</title>
        <authorList>
            <person name="Lu H."/>
        </authorList>
    </citation>
    <scope>NUCLEOTIDE SEQUENCE [LARGE SCALE GENOMIC DNA]</scope>
    <source>
        <strain evidence="7 8">LX15W</strain>
    </source>
</reference>
<evidence type="ECO:0000259" key="6">
    <source>
        <dbReference type="PROSITE" id="PS50111"/>
    </source>
</evidence>
<dbReference type="SMART" id="SM00283">
    <property type="entry name" value="MA"/>
    <property type="match status" value="1"/>
</dbReference>
<name>A0ABR6Y731_9BURK</name>
<feature type="compositionally biased region" description="Polar residues" evidence="4">
    <location>
        <begin position="370"/>
        <end position="383"/>
    </location>
</feature>
<dbReference type="Proteomes" id="UP000624279">
    <property type="component" value="Unassembled WGS sequence"/>
</dbReference>
<protein>
    <recommendedName>
        <fullName evidence="6">Methyl-accepting transducer domain-containing protein</fullName>
    </recommendedName>
</protein>
<dbReference type="InterPro" id="IPR004090">
    <property type="entry name" value="Chemotax_Me-accpt_rcpt"/>
</dbReference>
<keyword evidence="8" id="KW-1185">Reference proteome</keyword>
<evidence type="ECO:0000313" key="8">
    <source>
        <dbReference type="Proteomes" id="UP000624279"/>
    </source>
</evidence>
<evidence type="ECO:0000256" key="5">
    <source>
        <dbReference type="SAM" id="Phobius"/>
    </source>
</evidence>
<comment type="similarity">
    <text evidence="2">Belongs to the methyl-accepting chemotaxis (MCP) protein family.</text>
</comment>
<keyword evidence="1 3" id="KW-0807">Transducer</keyword>
<dbReference type="Gene3D" id="1.10.287.950">
    <property type="entry name" value="Methyl-accepting chemotaxis protein"/>
    <property type="match status" value="1"/>
</dbReference>
<dbReference type="SUPFAM" id="SSF58104">
    <property type="entry name" value="Methyl-accepting chemotaxis protein (MCP) signaling domain"/>
    <property type="match status" value="1"/>
</dbReference>
<evidence type="ECO:0000256" key="1">
    <source>
        <dbReference type="ARBA" id="ARBA00023224"/>
    </source>
</evidence>
<evidence type="ECO:0000256" key="2">
    <source>
        <dbReference type="ARBA" id="ARBA00029447"/>
    </source>
</evidence>
<comment type="caution">
    <text evidence="7">The sequence shown here is derived from an EMBL/GenBank/DDBJ whole genome shotgun (WGS) entry which is preliminary data.</text>
</comment>
<keyword evidence="5" id="KW-0812">Transmembrane</keyword>
<evidence type="ECO:0000256" key="4">
    <source>
        <dbReference type="SAM" id="MobiDB-lite"/>
    </source>
</evidence>
<dbReference type="PANTHER" id="PTHR32089">
    <property type="entry name" value="METHYL-ACCEPTING CHEMOTAXIS PROTEIN MCPB"/>
    <property type="match status" value="1"/>
</dbReference>
<feature type="transmembrane region" description="Helical" evidence="5">
    <location>
        <begin position="34"/>
        <end position="54"/>
    </location>
</feature>
<feature type="region of interest" description="Disordered" evidence="4">
    <location>
        <begin position="364"/>
        <end position="383"/>
    </location>
</feature>
<organism evidence="7 8">
    <name type="scientific">Undibacterium flavidum</name>
    <dbReference type="NCBI Taxonomy" id="2762297"/>
    <lineage>
        <taxon>Bacteria</taxon>
        <taxon>Pseudomonadati</taxon>
        <taxon>Pseudomonadota</taxon>
        <taxon>Betaproteobacteria</taxon>
        <taxon>Burkholderiales</taxon>
        <taxon>Oxalobacteraceae</taxon>
        <taxon>Undibacterium</taxon>
    </lineage>
</organism>
<dbReference type="PROSITE" id="PS50111">
    <property type="entry name" value="CHEMOTAXIS_TRANSDUC_2"/>
    <property type="match status" value="1"/>
</dbReference>
<dbReference type="Pfam" id="PF00015">
    <property type="entry name" value="MCPsignal"/>
    <property type="match status" value="1"/>
</dbReference>
<keyword evidence="5" id="KW-1133">Transmembrane helix</keyword>
<dbReference type="InterPro" id="IPR004089">
    <property type="entry name" value="MCPsignal_dom"/>
</dbReference>
<evidence type="ECO:0000256" key="3">
    <source>
        <dbReference type="PROSITE-ProRule" id="PRU00284"/>
    </source>
</evidence>
<evidence type="ECO:0000313" key="7">
    <source>
        <dbReference type="EMBL" id="MBC3872428.1"/>
    </source>
</evidence>
<proteinExistence type="inferred from homology"/>
<feature type="domain" description="Methyl-accepting transducer" evidence="6">
    <location>
        <begin position="150"/>
        <end position="342"/>
    </location>
</feature>
<dbReference type="PRINTS" id="PR00260">
    <property type="entry name" value="CHEMTRNSDUCR"/>
</dbReference>
<gene>
    <name evidence="7" type="ORF">H8K55_02420</name>
</gene>
<accession>A0ABR6Y731</accession>
<feature type="transmembrane region" description="Helical" evidence="5">
    <location>
        <begin position="12"/>
        <end position="28"/>
    </location>
</feature>